<feature type="site" description="Positions MEP for the nucleophilic attack" evidence="3">
    <location>
        <position position="151"/>
    </location>
</feature>
<dbReference type="UniPathway" id="UPA00056">
    <property type="reaction ID" value="UER00093"/>
</dbReference>
<feature type="site" description="Positions MEP for the nucleophilic attack" evidence="3">
    <location>
        <position position="205"/>
    </location>
</feature>
<name>A0A2U2PJZ5_9SPHI</name>
<gene>
    <name evidence="3" type="primary">ispD</name>
    <name evidence="4" type="ORF">DDR33_05020</name>
</gene>
<evidence type="ECO:0000256" key="2">
    <source>
        <dbReference type="ARBA" id="ARBA00022695"/>
    </source>
</evidence>
<dbReference type="OrthoDB" id="9806837at2"/>
<evidence type="ECO:0000256" key="1">
    <source>
        <dbReference type="ARBA" id="ARBA00022679"/>
    </source>
</evidence>
<dbReference type="Gene3D" id="3.90.550.10">
    <property type="entry name" value="Spore Coat Polysaccharide Biosynthesis Protein SpsA, Chain A"/>
    <property type="match status" value="1"/>
</dbReference>
<dbReference type="InterPro" id="IPR034683">
    <property type="entry name" value="IspD/TarI"/>
</dbReference>
<reference evidence="4 5" key="1">
    <citation type="submission" date="2018-04" db="EMBL/GenBank/DDBJ databases">
        <title>Pedobacter chongqingensis sp. nov., isolated from a rottenly hemp rope.</title>
        <authorList>
            <person name="Cai Y."/>
        </authorList>
    </citation>
    <scope>NUCLEOTIDE SEQUENCE [LARGE SCALE GENOMIC DNA]</scope>
    <source>
        <strain evidence="4 5">FJ4-8</strain>
    </source>
</reference>
<dbReference type="HAMAP" id="MF_00108">
    <property type="entry name" value="IspD"/>
    <property type="match status" value="1"/>
</dbReference>
<comment type="catalytic activity">
    <reaction evidence="3">
        <text>2-C-methyl-D-erythritol 4-phosphate + CTP + H(+) = 4-CDP-2-C-methyl-D-erythritol + diphosphate</text>
        <dbReference type="Rhea" id="RHEA:13429"/>
        <dbReference type="ChEBI" id="CHEBI:15378"/>
        <dbReference type="ChEBI" id="CHEBI:33019"/>
        <dbReference type="ChEBI" id="CHEBI:37563"/>
        <dbReference type="ChEBI" id="CHEBI:57823"/>
        <dbReference type="ChEBI" id="CHEBI:58262"/>
        <dbReference type="EC" id="2.7.7.60"/>
    </reaction>
</comment>
<feature type="site" description="Transition state stabilizer" evidence="3">
    <location>
        <position position="22"/>
    </location>
</feature>
<dbReference type="InterPro" id="IPR029044">
    <property type="entry name" value="Nucleotide-diphossugar_trans"/>
</dbReference>
<dbReference type="GO" id="GO:0019288">
    <property type="term" value="P:isopentenyl diphosphate biosynthetic process, methylerythritol 4-phosphate pathway"/>
    <property type="evidence" value="ECO:0007669"/>
    <property type="project" value="UniProtKB-UniRule"/>
</dbReference>
<dbReference type="CDD" id="cd02516">
    <property type="entry name" value="CDP-ME_synthetase"/>
    <property type="match status" value="1"/>
</dbReference>
<dbReference type="InterPro" id="IPR050088">
    <property type="entry name" value="IspD/TarI_cytidylyltransf_bact"/>
</dbReference>
<evidence type="ECO:0000313" key="5">
    <source>
        <dbReference type="Proteomes" id="UP000245647"/>
    </source>
</evidence>
<dbReference type="EC" id="2.7.7.60" evidence="3"/>
<accession>A0A2U2PJZ5</accession>
<dbReference type="RefSeq" id="WP_109414674.1">
    <property type="nucleotide sequence ID" value="NZ_QEAS01000003.1"/>
</dbReference>
<keyword evidence="1 3" id="KW-0808">Transferase</keyword>
<comment type="caution">
    <text evidence="4">The sequence shown here is derived from an EMBL/GenBank/DDBJ whole genome shotgun (WGS) entry which is preliminary data.</text>
</comment>
<dbReference type="Pfam" id="PF01128">
    <property type="entry name" value="IspD"/>
    <property type="match status" value="1"/>
</dbReference>
<dbReference type="NCBIfam" id="TIGR00453">
    <property type="entry name" value="ispD"/>
    <property type="match status" value="1"/>
</dbReference>
<organism evidence="4 5">
    <name type="scientific">Pararcticibacter amylolyticus</name>
    <dbReference type="NCBI Taxonomy" id="2173175"/>
    <lineage>
        <taxon>Bacteria</taxon>
        <taxon>Pseudomonadati</taxon>
        <taxon>Bacteroidota</taxon>
        <taxon>Sphingobacteriia</taxon>
        <taxon>Sphingobacteriales</taxon>
        <taxon>Sphingobacteriaceae</taxon>
        <taxon>Pararcticibacter</taxon>
    </lineage>
</organism>
<dbReference type="SUPFAM" id="SSF53448">
    <property type="entry name" value="Nucleotide-diphospho-sugar transferases"/>
    <property type="match status" value="1"/>
</dbReference>
<dbReference type="GO" id="GO:0050518">
    <property type="term" value="F:2-C-methyl-D-erythritol 4-phosphate cytidylyltransferase activity"/>
    <property type="evidence" value="ECO:0007669"/>
    <property type="project" value="UniProtKB-UniRule"/>
</dbReference>
<dbReference type="PANTHER" id="PTHR32125">
    <property type="entry name" value="2-C-METHYL-D-ERYTHRITOL 4-PHOSPHATE CYTIDYLYLTRANSFERASE, CHLOROPLASTIC"/>
    <property type="match status" value="1"/>
</dbReference>
<dbReference type="EMBL" id="QEAS01000003">
    <property type="protein sequence ID" value="PWG81728.1"/>
    <property type="molecule type" value="Genomic_DNA"/>
</dbReference>
<keyword evidence="2 3" id="KW-0548">Nucleotidyltransferase</keyword>
<feature type="site" description="Transition state stabilizer" evidence="3">
    <location>
        <position position="15"/>
    </location>
</feature>
<evidence type="ECO:0000256" key="3">
    <source>
        <dbReference type="HAMAP-Rule" id="MF_00108"/>
    </source>
</evidence>
<evidence type="ECO:0000313" key="4">
    <source>
        <dbReference type="EMBL" id="PWG81728.1"/>
    </source>
</evidence>
<protein>
    <recommendedName>
        <fullName evidence="3">2-C-methyl-D-erythritol 4-phosphate cytidylyltransferase</fullName>
        <ecNumber evidence="3">2.7.7.60</ecNumber>
    </recommendedName>
    <alternativeName>
        <fullName evidence="3">4-diphosphocytidyl-2C-methyl-D-erythritol synthase</fullName>
    </alternativeName>
    <alternativeName>
        <fullName evidence="3">MEP cytidylyltransferase</fullName>
        <shortName evidence="3">MCT</shortName>
    </alternativeName>
</protein>
<comment type="pathway">
    <text evidence="3">Isoprenoid biosynthesis; isopentenyl diphosphate biosynthesis via DXP pathway; isopentenyl diphosphate from 1-deoxy-D-xylulose 5-phosphate: step 2/6.</text>
</comment>
<keyword evidence="3" id="KW-0414">Isoprene biosynthesis</keyword>
<dbReference type="AlphaFoldDB" id="A0A2U2PJZ5"/>
<comment type="function">
    <text evidence="3">Catalyzes the formation of 4-diphosphocytidyl-2-C-methyl-D-erythritol from CTP and 2-C-methyl-D-erythritol 4-phosphate (MEP).</text>
</comment>
<dbReference type="NCBIfam" id="NF001186">
    <property type="entry name" value="PRK00155.2-3"/>
    <property type="match status" value="1"/>
</dbReference>
<comment type="similarity">
    <text evidence="3">Belongs to the IspD/TarI cytidylyltransferase family. IspD subfamily.</text>
</comment>
<dbReference type="Proteomes" id="UP000245647">
    <property type="component" value="Unassembled WGS sequence"/>
</dbReference>
<dbReference type="InterPro" id="IPR001228">
    <property type="entry name" value="IspD"/>
</dbReference>
<proteinExistence type="inferred from homology"/>
<dbReference type="PANTHER" id="PTHR32125:SF4">
    <property type="entry name" value="2-C-METHYL-D-ERYTHRITOL 4-PHOSPHATE CYTIDYLYLTRANSFERASE, CHLOROPLASTIC"/>
    <property type="match status" value="1"/>
</dbReference>
<dbReference type="FunFam" id="3.90.550.10:FF:000003">
    <property type="entry name" value="2-C-methyl-D-erythritol 4-phosphate cytidylyltransferase"/>
    <property type="match status" value="1"/>
</dbReference>
<keyword evidence="5" id="KW-1185">Reference proteome</keyword>
<sequence length="229" mass="26067">MKFYAIIVAGGSGNRMNSPVPKQFLLLNEEPVLMHTLKAFHSSDIHPEILLVLHPDFFTTWHELCRQYDFTVPHKIIAGGKERFNSVKNALSFIHEEAIIAVHDAVRPVVSNDLINRCFHETTLKGAVIPVIESRDSLRKKEGKLTRSIPREDILIVQTPQVFKSSLLKEAYQQEFSSHFTDDASVVEKNGAYVHITRGDSRNIKITYPEDIQVASFFITMLQQKDPVK</sequence>